<feature type="non-terminal residue" evidence="1">
    <location>
        <position position="1"/>
    </location>
</feature>
<gene>
    <name evidence="1" type="ORF">AVDCRST_MAG23-1287</name>
</gene>
<evidence type="ECO:0000313" key="1">
    <source>
        <dbReference type="EMBL" id="CAA9534010.1"/>
    </source>
</evidence>
<organism evidence="1">
    <name type="scientific">uncultured Sphingosinicella sp</name>
    <dbReference type="NCBI Taxonomy" id="478748"/>
    <lineage>
        <taxon>Bacteria</taxon>
        <taxon>Pseudomonadati</taxon>
        <taxon>Pseudomonadota</taxon>
        <taxon>Alphaproteobacteria</taxon>
        <taxon>Sphingomonadales</taxon>
        <taxon>Sphingosinicellaceae</taxon>
        <taxon>Sphingosinicella</taxon>
        <taxon>environmental samples</taxon>
    </lineage>
</organism>
<dbReference type="AlphaFoldDB" id="A0A6J4TWQ1"/>
<reference evidence="1" key="1">
    <citation type="submission" date="2020-02" db="EMBL/GenBank/DDBJ databases">
        <authorList>
            <person name="Meier V. D."/>
        </authorList>
    </citation>
    <scope>NUCLEOTIDE SEQUENCE</scope>
    <source>
        <strain evidence="1">AVDCRST_MAG23</strain>
    </source>
</reference>
<sequence>AAAAALAKLHGRLFRHQEDGRDHRRPALRRGARRLLCRARTAGRIHHSVRQSGSALPERAAAARHRQRSIRECVAAAHQRPRLQCARAAEAVRERALLEPDRGDHDPRLQIQAGPGFGDGEPRRHARPLHHLIGRGHAALAGQLVQQPGSRTRHADRHGQLCQRLQVGRRGSERGGREHMCRRALHARFLPHRFIRHRRSRWQLRGQRPVHFLLQRHQPVGRRRADQPGQLCCRELQPDLHAARRGRTGVPVGRECQVL</sequence>
<protein>
    <submittedName>
        <fullName evidence="1">Uncharacterized protein</fullName>
    </submittedName>
</protein>
<name>A0A6J4TWQ1_9SPHN</name>
<accession>A0A6J4TWQ1</accession>
<feature type="non-terminal residue" evidence="1">
    <location>
        <position position="259"/>
    </location>
</feature>
<dbReference type="EMBL" id="CADCWD010000051">
    <property type="protein sequence ID" value="CAA9534010.1"/>
    <property type="molecule type" value="Genomic_DNA"/>
</dbReference>
<proteinExistence type="predicted"/>